<dbReference type="RefSeq" id="WP_147663618.1">
    <property type="nucleotide sequence ID" value="NZ_CP042905.2"/>
</dbReference>
<reference evidence="2 3" key="2">
    <citation type="journal article" date="2024" name="Int. J. Syst. Evol. Microbiol.">
        <title>Promethearchaeum syntrophicum gen. nov., sp. nov., an anaerobic, obligately syntrophic archaeon, the first isolate of the lineage 'Asgard' archaea, and proposal of the new archaeal phylum Promethearchaeota phyl. nov. and kingdom Promethearchaeati regn. nov.</title>
        <authorList>
            <person name="Imachi H."/>
            <person name="Nobu M.K."/>
            <person name="Kato S."/>
            <person name="Takaki Y."/>
            <person name="Miyazaki M."/>
            <person name="Miyata M."/>
            <person name="Ogawara M."/>
            <person name="Saito Y."/>
            <person name="Sakai S."/>
            <person name="Tahara Y.O."/>
            <person name="Takano Y."/>
            <person name="Tasumi E."/>
            <person name="Uematsu K."/>
            <person name="Yoshimura T."/>
            <person name="Itoh T."/>
            <person name="Ohkuma M."/>
            <person name="Takai K."/>
        </authorList>
    </citation>
    <scope>NUCLEOTIDE SEQUENCE [LARGE SCALE GENOMIC DNA]</scope>
    <source>
        <strain evidence="2 3">MK-D1</strain>
    </source>
</reference>
<dbReference type="Pfam" id="PF01037">
    <property type="entry name" value="AsnC_trans_reg"/>
    <property type="match status" value="1"/>
</dbReference>
<keyword evidence="3" id="KW-1185">Reference proteome</keyword>
<reference evidence="2 3" key="1">
    <citation type="journal article" date="2020" name="Nature">
        <title>Isolation of an archaeon at the prokaryote-eukaryote interface.</title>
        <authorList>
            <person name="Imachi H."/>
            <person name="Nobu M.K."/>
            <person name="Nakahara N."/>
            <person name="Morono Y."/>
            <person name="Ogawara M."/>
            <person name="Takaki Y."/>
            <person name="Takano Y."/>
            <person name="Uematsu K."/>
            <person name="Ikuta T."/>
            <person name="Ito M."/>
            <person name="Matsui Y."/>
            <person name="Miyazaki M."/>
            <person name="Murata K."/>
            <person name="Saito Y."/>
            <person name="Sakai S."/>
            <person name="Song C."/>
            <person name="Tasumi E."/>
            <person name="Yamanaka Y."/>
            <person name="Yamaguchi T."/>
            <person name="Kamagata Y."/>
            <person name="Tamaki H."/>
            <person name="Takai K."/>
        </authorList>
    </citation>
    <scope>NUCLEOTIDE SEQUENCE [LARGE SCALE GENOMIC DNA]</scope>
    <source>
        <strain evidence="2 3">MK-D1</strain>
    </source>
</reference>
<dbReference type="InterPro" id="IPR019887">
    <property type="entry name" value="Tscrpt_reg_AsnC/Lrp_C"/>
</dbReference>
<dbReference type="AlphaFoldDB" id="A0A5B9DCS3"/>
<evidence type="ECO:0000313" key="2">
    <source>
        <dbReference type="EMBL" id="QEE16687.1"/>
    </source>
</evidence>
<sequence>MSSDENIVAYILLITDSVNTEEIYKKLKSIEQVKEVHMIYGDYDIIFKVEVKNLAELSTFTMDIRKNFNIKSSSTLITLAQK</sequence>
<evidence type="ECO:0000313" key="3">
    <source>
        <dbReference type="Proteomes" id="UP000321408"/>
    </source>
</evidence>
<dbReference type="GeneID" id="41330501"/>
<name>A0A5B9DCS3_9ARCH</name>
<dbReference type="InterPro" id="IPR011008">
    <property type="entry name" value="Dimeric_a/b-barrel"/>
</dbReference>
<protein>
    <submittedName>
        <fullName evidence="2">Lrp/AsnC family transcriptional regulator</fullName>
    </submittedName>
</protein>
<feature type="domain" description="Transcription regulator AsnC/Lrp ligand binding" evidence="1">
    <location>
        <begin position="19"/>
        <end position="79"/>
    </location>
</feature>
<dbReference type="SUPFAM" id="SSF54909">
    <property type="entry name" value="Dimeric alpha+beta barrel"/>
    <property type="match status" value="1"/>
</dbReference>
<dbReference type="OrthoDB" id="8136at2157"/>
<dbReference type="KEGG" id="psyt:DSAG12_02517"/>
<evidence type="ECO:0000259" key="1">
    <source>
        <dbReference type="Pfam" id="PF01037"/>
    </source>
</evidence>
<dbReference type="Proteomes" id="UP000321408">
    <property type="component" value="Chromosome"/>
</dbReference>
<dbReference type="EMBL" id="CP042905">
    <property type="protein sequence ID" value="QEE16687.1"/>
    <property type="molecule type" value="Genomic_DNA"/>
</dbReference>
<dbReference type="Gene3D" id="3.30.70.920">
    <property type="match status" value="1"/>
</dbReference>
<proteinExistence type="predicted"/>
<gene>
    <name evidence="2" type="ORF">DSAG12_02517</name>
</gene>
<organism evidence="2 3">
    <name type="scientific">Promethearchaeum syntrophicum</name>
    <dbReference type="NCBI Taxonomy" id="2594042"/>
    <lineage>
        <taxon>Archaea</taxon>
        <taxon>Promethearchaeati</taxon>
        <taxon>Promethearchaeota</taxon>
        <taxon>Promethearchaeia</taxon>
        <taxon>Promethearchaeales</taxon>
        <taxon>Promethearchaeaceae</taxon>
        <taxon>Promethearchaeum</taxon>
    </lineage>
</organism>
<accession>A0A5B9DCS3</accession>